<reference evidence="2 3" key="1">
    <citation type="submission" date="2010-12" db="EMBL/GenBank/DDBJ databases">
        <authorList>
            <person name="Muzny D."/>
            <person name="Qin X."/>
            <person name="Buhay C."/>
            <person name="Dugan-Rocha S."/>
            <person name="Ding Y."/>
            <person name="Chen G."/>
            <person name="Hawes A."/>
            <person name="Holder M."/>
            <person name="Jhangiani S."/>
            <person name="Johnson A."/>
            <person name="Khan Z."/>
            <person name="Li Z."/>
            <person name="Liu W."/>
            <person name="Liu X."/>
            <person name="Perez L."/>
            <person name="Shen H."/>
            <person name="Wang Q."/>
            <person name="Watt J."/>
            <person name="Xi L."/>
            <person name="Xin Y."/>
            <person name="Zhou J."/>
            <person name="Deng J."/>
            <person name="Jiang H."/>
            <person name="Liu Y."/>
            <person name="Qu J."/>
            <person name="Song X.-Z."/>
            <person name="Zhang L."/>
            <person name="Villasana D."/>
            <person name="Johnson A."/>
            <person name="Liu J."/>
            <person name="Liyanage D."/>
            <person name="Lorensuhewa L."/>
            <person name="Robinson T."/>
            <person name="Song A."/>
            <person name="Song B.-B."/>
            <person name="Dinh H."/>
            <person name="Thornton R."/>
            <person name="Coyle M."/>
            <person name="Francisco L."/>
            <person name="Jackson L."/>
            <person name="Javaid M."/>
            <person name="Korchina V."/>
            <person name="Kovar C."/>
            <person name="Mata R."/>
            <person name="Mathew T."/>
            <person name="Ngo R."/>
            <person name="Nguyen L."/>
            <person name="Nguyen N."/>
            <person name="Okwuonu G."/>
            <person name="Ongeri F."/>
            <person name="Pham C."/>
            <person name="Simmons D."/>
            <person name="Wilczek-Boney K."/>
            <person name="Hale W."/>
            <person name="Jakkamsetti A."/>
            <person name="Pham P."/>
            <person name="Ruth R."/>
            <person name="San Lucas F."/>
            <person name="Warren J."/>
            <person name="Zhang J."/>
            <person name="Zhao Z."/>
            <person name="Zhou C."/>
            <person name="Zhu D."/>
            <person name="Lee S."/>
            <person name="Bess C."/>
            <person name="Blankenburg K."/>
            <person name="Forbes L."/>
            <person name="Fu Q."/>
            <person name="Gubbala S."/>
            <person name="Hirani K."/>
            <person name="Jayaseelan J.C."/>
            <person name="Lara F."/>
            <person name="Munidasa M."/>
            <person name="Palculict T."/>
            <person name="Patil S."/>
            <person name="Pu L.-L."/>
            <person name="Saada N."/>
            <person name="Tang L."/>
            <person name="Weissenberger G."/>
            <person name="Zhu Y."/>
            <person name="Hemphill L."/>
            <person name="Shang Y."/>
            <person name="Youmans B."/>
            <person name="Ayvaz T."/>
            <person name="Ross M."/>
            <person name="Santibanez J."/>
            <person name="Aqrawi P."/>
            <person name="Gross S."/>
            <person name="Joshi V."/>
            <person name="Fowler G."/>
            <person name="Nazareth L."/>
            <person name="Reid J."/>
            <person name="Worley K."/>
            <person name="Petrosino J."/>
            <person name="Highlander S."/>
            <person name="Gibbs R."/>
        </authorList>
    </citation>
    <scope>NUCLEOTIDE SEQUENCE [LARGE SCALE GENOMIC DNA]</scope>
    <source>
        <strain evidence="2 3">DSM 10105</strain>
    </source>
</reference>
<dbReference type="KEGG" id="pdo:PSDT_0633"/>
<gene>
    <name evidence="2" type="ORF">HMPREF0620_1012</name>
</gene>
<dbReference type="EMBL" id="AEON01000001">
    <property type="protein sequence ID" value="EFT84007.1"/>
    <property type="molecule type" value="Genomic_DNA"/>
</dbReference>
<evidence type="ECO:0000313" key="2">
    <source>
        <dbReference type="EMBL" id="EFT84007.1"/>
    </source>
</evidence>
<feature type="compositionally biased region" description="Gly residues" evidence="1">
    <location>
        <begin position="259"/>
        <end position="282"/>
    </location>
</feature>
<feature type="region of interest" description="Disordered" evidence="1">
    <location>
        <begin position="388"/>
        <end position="413"/>
    </location>
</feature>
<organism evidence="2 3">
    <name type="scientific">Parascardovia denticolens DSM 10105 = JCM 12538</name>
    <dbReference type="NCBI Taxonomy" id="864564"/>
    <lineage>
        <taxon>Bacteria</taxon>
        <taxon>Bacillati</taxon>
        <taxon>Actinomycetota</taxon>
        <taxon>Actinomycetes</taxon>
        <taxon>Bifidobacteriales</taxon>
        <taxon>Bifidobacteriaceae</taxon>
        <taxon>Parascardovia</taxon>
    </lineage>
</organism>
<protein>
    <submittedName>
        <fullName evidence="2">Uncharacterized protein</fullName>
    </submittedName>
</protein>
<dbReference type="Proteomes" id="UP000004946">
    <property type="component" value="Chromosome"/>
</dbReference>
<feature type="region of interest" description="Disordered" evidence="1">
    <location>
        <begin position="229"/>
        <end position="302"/>
    </location>
</feature>
<keyword evidence="3" id="KW-1185">Reference proteome</keyword>
<dbReference type="AlphaFoldDB" id="E6JZB7"/>
<proteinExistence type="predicted"/>
<evidence type="ECO:0000256" key="1">
    <source>
        <dbReference type="SAM" id="MobiDB-lite"/>
    </source>
</evidence>
<dbReference type="eggNOG" id="COG0769">
    <property type="taxonomic scope" value="Bacteria"/>
</dbReference>
<accession>E6JZB7</accession>
<feature type="compositionally biased region" description="Basic and acidic residues" evidence="1">
    <location>
        <begin position="396"/>
        <end position="406"/>
    </location>
</feature>
<dbReference type="HOGENOM" id="CLU_810546_0_0_11"/>
<dbReference type="RefSeq" id="WP_006289389.1">
    <property type="nucleotide sequence ID" value="NZ_AP012333.1"/>
</dbReference>
<comment type="caution">
    <text evidence="2">The sequence shown here is derived from an EMBL/GenBank/DDBJ whole genome shotgun (WGS) entry which is preliminary data.</text>
</comment>
<sequence length="413" mass="44433">MSFLAEATSVHYRVEDLVLRFGAKAFFPYGQDVTITFLTDDIDAVCPGALYLGWGDSSSRQEDLYRQIRQAQDKGAYSILFPSVLSHLATKDELAAVASVPILFGDLNQHDLGHLAFIMAGQPTDSLATFGLTGPQATYASDYLAQLLHLLGNPIGVIDSRKSFSLERELDCSYPLGPIDTQMILSQMLEDGVNTVILTMDEETFAPGALSQVSLDVCGRTQSVDLDQIPDTAKVTRSGQMDGVRLSDESADGAASDGEGSGKVGSGQGSGSKTGSDSGIGSGKPDRDKATSRSWSRWRSSSRKAIIHEAQEGLRPQLRRAVKDFGAVIDDDAHCVIPTLVSRDIASTVVETPLDHPDELYLAVAMAMSVGVRKNNVRSALLLAQEIAKRQAAGPHRSETDREGRPPHVARSR</sequence>
<dbReference type="PATRIC" id="fig|864564.6.peg.700"/>
<name>E6JZB7_PARDN</name>
<evidence type="ECO:0000313" key="3">
    <source>
        <dbReference type="Proteomes" id="UP000004946"/>
    </source>
</evidence>